<keyword evidence="2" id="KW-1185">Reference proteome</keyword>
<organism evidence="1 2">
    <name type="scientific">Cryptococcus gattii serotype B (strain WM276 / ATCC MYA-4071)</name>
    <name type="common">Filobasidiella gattii</name>
    <name type="synonym">Cryptococcus bacillisporus</name>
    <dbReference type="NCBI Taxonomy" id="367775"/>
    <lineage>
        <taxon>Eukaryota</taxon>
        <taxon>Fungi</taxon>
        <taxon>Dikarya</taxon>
        <taxon>Basidiomycota</taxon>
        <taxon>Agaricomycotina</taxon>
        <taxon>Tremellomycetes</taxon>
        <taxon>Tremellales</taxon>
        <taxon>Cryptococcaceae</taxon>
        <taxon>Cryptococcus</taxon>
        <taxon>Cryptococcus gattii species complex</taxon>
    </lineage>
</organism>
<reference key="2">
    <citation type="journal article" date="2011" name="MBio">
        <title>Genome variation in Cryptococcus gattii, an emerging pathogen of immunocompetent hosts.</title>
        <authorList>
            <person name="D'Souza C.A."/>
            <person name="Kronstad J.W."/>
            <person name="Taylor G."/>
            <person name="Warren R."/>
            <person name="Yuen M."/>
            <person name="Hu G."/>
            <person name="Jung W.H."/>
            <person name="Sham A."/>
            <person name="Kidd S.E."/>
            <person name="Tangen K."/>
            <person name="Lee N."/>
            <person name="Zeilmaker T."/>
            <person name="Sawkins J."/>
            <person name="McVicker G."/>
            <person name="Shah S."/>
            <person name="Gnerre S."/>
            <person name="Griggs A."/>
            <person name="Zeng Q."/>
            <person name="Bartlett K."/>
            <person name="Li W."/>
            <person name="Wang X."/>
            <person name="Heitman J."/>
            <person name="Stajich J.E."/>
            <person name="Fraser J.A."/>
            <person name="Meyer W."/>
            <person name="Carter D."/>
            <person name="Schein J."/>
            <person name="Krzywinski M."/>
            <person name="Kwong-Chung K.J."/>
            <person name="Varma A."/>
            <person name="Wang J."/>
            <person name="Brunham R."/>
            <person name="Fyfe M."/>
            <person name="Ouellette B.F.F."/>
            <person name="Siddiqui A."/>
            <person name="Marra M."/>
            <person name="Jones S."/>
            <person name="Holt R."/>
            <person name="Birren B.W."/>
            <person name="Galagan J.E."/>
            <person name="Cuomo C.A."/>
        </authorList>
    </citation>
    <scope>NUCLEOTIDE SEQUENCE</scope>
    <source>
        <strain>WM276</strain>
    </source>
</reference>
<dbReference type="RefSeq" id="XP_003194729.1">
    <property type="nucleotide sequence ID" value="XM_003194681.1"/>
</dbReference>
<dbReference type="AlphaFoldDB" id="E6R806"/>
<dbReference type="GeneID" id="10190140"/>
<sequence length="83" mass="9289">MTTALTCLHDASTRSRRTLCRDSLIGILLELRGTKIRPFFHGMNNALLDSPVSCTKMVKVCVCRKSDSVFATSVKMDGRRRLT</sequence>
<dbReference type="KEGG" id="cgi:CGB_F2424C"/>
<evidence type="ECO:0000313" key="2">
    <source>
        <dbReference type="Proteomes" id="UP000007805"/>
    </source>
</evidence>
<proteinExistence type="predicted"/>
<accession>E6R806</accession>
<dbReference type="HOGENOM" id="CLU_2542520_0_0_1"/>
<dbReference type="EMBL" id="CP000291">
    <property type="protein sequence ID" value="ADV22942.1"/>
    <property type="molecule type" value="Genomic_DNA"/>
</dbReference>
<dbReference type="VEuPathDB" id="FungiDB:CGB_F2424C"/>
<name>E6R806_CRYGW</name>
<evidence type="ECO:0000313" key="1">
    <source>
        <dbReference type="EMBL" id="ADV22942.1"/>
    </source>
</evidence>
<protein>
    <submittedName>
        <fullName evidence="1">Uncharacterized protein</fullName>
    </submittedName>
</protein>
<gene>
    <name evidence="1" type="ordered locus">CGB_F2424C</name>
</gene>
<reference evidence="1 2" key="1">
    <citation type="journal article" date="2011" name="MBio">
        <title>Genome variation in Cryptococcus gattii, an emerging pathogen of immunocompetent hosts.</title>
        <authorList>
            <person name="D'Souza C.A."/>
            <person name="Kronstad J.W."/>
            <person name="Taylor G."/>
            <person name="Warren R."/>
            <person name="Yuen M."/>
            <person name="Hu G."/>
            <person name="Jung W.H."/>
            <person name="Sham A."/>
            <person name="Kidd S.E."/>
            <person name="Tangen K."/>
            <person name="Lee N."/>
            <person name="Zeilmaker T."/>
            <person name="Sawkins J."/>
            <person name="McVicker G."/>
            <person name="Shah S."/>
            <person name="Gnerre S."/>
            <person name="Griggs A."/>
            <person name="Zeng Q."/>
            <person name="Bartlett K."/>
            <person name="Li W."/>
            <person name="Wang X."/>
            <person name="Heitman J."/>
            <person name="Stajich J.E."/>
            <person name="Fraser J.A."/>
            <person name="Meyer W."/>
            <person name="Carter D."/>
            <person name="Schein J."/>
            <person name="Krzywinski M."/>
            <person name="Kwon-Chung K.J."/>
            <person name="Varma A."/>
            <person name="Wang J."/>
            <person name="Brunham R."/>
            <person name="Fyfe M."/>
            <person name="Ouellette B.F."/>
            <person name="Siddiqui A."/>
            <person name="Marra M."/>
            <person name="Jones S."/>
            <person name="Holt R."/>
            <person name="Birren B.W."/>
            <person name="Galagan J.E."/>
            <person name="Cuomo C.A."/>
        </authorList>
    </citation>
    <scope>NUCLEOTIDE SEQUENCE [LARGE SCALE GENOMIC DNA]</scope>
    <source>
        <strain evidence="2">WM276 / ATCC MYA-4071</strain>
    </source>
</reference>
<dbReference type="Proteomes" id="UP000007805">
    <property type="component" value="Chromosome F"/>
</dbReference>